<protein>
    <submittedName>
        <fullName evidence="1">Uncharacterized protein</fullName>
    </submittedName>
</protein>
<organism evidence="1">
    <name type="scientific">Arundo donax</name>
    <name type="common">Giant reed</name>
    <name type="synonym">Donax arundinaceus</name>
    <dbReference type="NCBI Taxonomy" id="35708"/>
    <lineage>
        <taxon>Eukaryota</taxon>
        <taxon>Viridiplantae</taxon>
        <taxon>Streptophyta</taxon>
        <taxon>Embryophyta</taxon>
        <taxon>Tracheophyta</taxon>
        <taxon>Spermatophyta</taxon>
        <taxon>Magnoliopsida</taxon>
        <taxon>Liliopsida</taxon>
        <taxon>Poales</taxon>
        <taxon>Poaceae</taxon>
        <taxon>PACMAD clade</taxon>
        <taxon>Arundinoideae</taxon>
        <taxon>Arundineae</taxon>
        <taxon>Arundo</taxon>
    </lineage>
</organism>
<dbReference type="AlphaFoldDB" id="A0A0A9BUN2"/>
<name>A0A0A9BUN2_ARUDO</name>
<dbReference type="EMBL" id="GBRH01234928">
    <property type="protein sequence ID" value="JAD62967.1"/>
    <property type="molecule type" value="Transcribed_RNA"/>
</dbReference>
<sequence length="61" mass="6638">MLWEPSSCQGIAVYNSSQNQAIKVTGYPSSSQCQRSYNLAYCSLFSFAVHSSSATTPLLRA</sequence>
<accession>A0A0A9BUN2</accession>
<proteinExistence type="predicted"/>
<evidence type="ECO:0000313" key="1">
    <source>
        <dbReference type="EMBL" id="JAD62967.1"/>
    </source>
</evidence>
<reference evidence="1" key="1">
    <citation type="submission" date="2014-09" db="EMBL/GenBank/DDBJ databases">
        <authorList>
            <person name="Magalhaes I.L.F."/>
            <person name="Oliveira U."/>
            <person name="Santos F.R."/>
            <person name="Vidigal T.H.D.A."/>
            <person name="Brescovit A.D."/>
            <person name="Santos A.J."/>
        </authorList>
    </citation>
    <scope>NUCLEOTIDE SEQUENCE</scope>
    <source>
        <tissue evidence="1">Shoot tissue taken approximately 20 cm above the soil surface</tissue>
    </source>
</reference>
<reference evidence="1" key="2">
    <citation type="journal article" date="2015" name="Data Brief">
        <title>Shoot transcriptome of the giant reed, Arundo donax.</title>
        <authorList>
            <person name="Barrero R.A."/>
            <person name="Guerrero F.D."/>
            <person name="Moolhuijzen P."/>
            <person name="Goolsby J.A."/>
            <person name="Tidwell J."/>
            <person name="Bellgard S.E."/>
            <person name="Bellgard M.I."/>
        </authorList>
    </citation>
    <scope>NUCLEOTIDE SEQUENCE</scope>
    <source>
        <tissue evidence="1">Shoot tissue taken approximately 20 cm above the soil surface</tissue>
    </source>
</reference>